<organism evidence="24 25">
    <name type="scientific">Brachybacterium nesterenkovii</name>
    <dbReference type="NCBI Taxonomy" id="47847"/>
    <lineage>
        <taxon>Bacteria</taxon>
        <taxon>Bacillati</taxon>
        <taxon>Actinomycetota</taxon>
        <taxon>Actinomycetes</taxon>
        <taxon>Micrococcales</taxon>
        <taxon>Dermabacteraceae</taxon>
        <taxon>Brachybacterium</taxon>
    </lineage>
</organism>
<evidence type="ECO:0000256" key="21">
    <source>
        <dbReference type="ARBA" id="ARBA00049966"/>
    </source>
</evidence>
<dbReference type="InterPro" id="IPR018365">
    <property type="entry name" value="Cell_cycle_FtsW-rel_CS"/>
</dbReference>
<keyword evidence="6" id="KW-0808">Transferase</keyword>
<feature type="transmembrane region" description="Helical" evidence="23">
    <location>
        <begin position="89"/>
        <end position="109"/>
    </location>
</feature>
<dbReference type="GO" id="GO:0009252">
    <property type="term" value="P:peptidoglycan biosynthetic process"/>
    <property type="evidence" value="ECO:0007669"/>
    <property type="project" value="UniProtKB-KW"/>
</dbReference>
<keyword evidence="4 24" id="KW-0132">Cell division</keyword>
<dbReference type="GO" id="GO:0071555">
    <property type="term" value="P:cell wall organization"/>
    <property type="evidence" value="ECO:0007669"/>
    <property type="project" value="UniProtKB-KW"/>
</dbReference>
<evidence type="ECO:0000256" key="20">
    <source>
        <dbReference type="ARBA" id="ARBA00049902"/>
    </source>
</evidence>
<keyword evidence="9" id="KW-0573">Peptidoglycan synthesis</keyword>
<evidence type="ECO:0000256" key="16">
    <source>
        <dbReference type="ARBA" id="ARBA00038053"/>
    </source>
</evidence>
<evidence type="ECO:0000256" key="3">
    <source>
        <dbReference type="ARBA" id="ARBA00022475"/>
    </source>
</evidence>
<evidence type="ECO:0000256" key="11">
    <source>
        <dbReference type="ARBA" id="ARBA00023136"/>
    </source>
</evidence>
<evidence type="ECO:0000256" key="23">
    <source>
        <dbReference type="SAM" id="Phobius"/>
    </source>
</evidence>
<dbReference type="NCBIfam" id="TIGR02614">
    <property type="entry name" value="ftsW"/>
    <property type="match status" value="1"/>
</dbReference>
<dbReference type="InterPro" id="IPR013437">
    <property type="entry name" value="FtsW"/>
</dbReference>
<feature type="compositionally biased region" description="Low complexity" evidence="22">
    <location>
        <begin position="492"/>
        <end position="503"/>
    </location>
</feature>
<comment type="function">
    <text evidence="21">Peptidoglycan polymerase that is essential for cell division.</text>
</comment>
<evidence type="ECO:0000256" key="4">
    <source>
        <dbReference type="ARBA" id="ARBA00022618"/>
    </source>
</evidence>
<feature type="transmembrane region" description="Helical" evidence="23">
    <location>
        <begin position="229"/>
        <end position="249"/>
    </location>
</feature>
<keyword evidence="10 23" id="KW-1133">Transmembrane helix</keyword>
<evidence type="ECO:0000256" key="6">
    <source>
        <dbReference type="ARBA" id="ARBA00022679"/>
    </source>
</evidence>
<feature type="transmembrane region" description="Helical" evidence="23">
    <location>
        <begin position="121"/>
        <end position="139"/>
    </location>
</feature>
<dbReference type="GO" id="GO:0051301">
    <property type="term" value="P:cell division"/>
    <property type="evidence" value="ECO:0007669"/>
    <property type="project" value="UniProtKB-KW"/>
</dbReference>
<feature type="compositionally biased region" description="Low complexity" evidence="22">
    <location>
        <begin position="427"/>
        <end position="438"/>
    </location>
</feature>
<evidence type="ECO:0000256" key="14">
    <source>
        <dbReference type="ARBA" id="ARBA00032370"/>
    </source>
</evidence>
<feature type="transmembrane region" description="Helical" evidence="23">
    <location>
        <begin position="185"/>
        <end position="202"/>
    </location>
</feature>
<dbReference type="PROSITE" id="PS00428">
    <property type="entry name" value="FTSW_RODA_SPOVE"/>
    <property type="match status" value="1"/>
</dbReference>
<evidence type="ECO:0000313" key="24">
    <source>
        <dbReference type="EMBL" id="SLM91631.1"/>
    </source>
</evidence>
<proteinExistence type="inferred from homology"/>
<protein>
    <recommendedName>
        <fullName evidence="17">Probable peptidoglycan glycosyltransferase FtsW</fullName>
        <ecNumber evidence="19">2.4.99.28</ecNumber>
    </recommendedName>
    <alternativeName>
        <fullName evidence="18">Cell division protein FtsW</fullName>
    </alternativeName>
    <alternativeName>
        <fullName evidence="15">Cell wall polymerase</fullName>
    </alternativeName>
    <alternativeName>
        <fullName evidence="14">Peptidoglycan polymerase</fullName>
    </alternativeName>
</protein>
<keyword evidence="7 23" id="KW-0812">Transmembrane</keyword>
<dbReference type="GO" id="GO:0032153">
    <property type="term" value="C:cell division site"/>
    <property type="evidence" value="ECO:0007669"/>
    <property type="project" value="TreeGrafter"/>
</dbReference>
<dbReference type="GO" id="GO:0015648">
    <property type="term" value="F:lipid-linked peptidoglycan transporter activity"/>
    <property type="evidence" value="ECO:0007669"/>
    <property type="project" value="TreeGrafter"/>
</dbReference>
<comment type="catalytic activity">
    <reaction evidence="20">
        <text>[GlcNAc-(1-&gt;4)-Mur2Ac(oyl-L-Ala-gamma-D-Glu-L-Lys-D-Ala-D-Ala)](n)-di-trans,octa-cis-undecaprenyl diphosphate + beta-D-GlcNAc-(1-&gt;4)-Mur2Ac(oyl-L-Ala-gamma-D-Glu-L-Lys-D-Ala-D-Ala)-di-trans,octa-cis-undecaprenyl diphosphate = [GlcNAc-(1-&gt;4)-Mur2Ac(oyl-L-Ala-gamma-D-Glu-L-Lys-D-Ala-D-Ala)](n+1)-di-trans,octa-cis-undecaprenyl diphosphate + di-trans,octa-cis-undecaprenyl diphosphate + H(+)</text>
        <dbReference type="Rhea" id="RHEA:23708"/>
        <dbReference type="Rhea" id="RHEA-COMP:9602"/>
        <dbReference type="Rhea" id="RHEA-COMP:9603"/>
        <dbReference type="ChEBI" id="CHEBI:15378"/>
        <dbReference type="ChEBI" id="CHEBI:58405"/>
        <dbReference type="ChEBI" id="CHEBI:60033"/>
        <dbReference type="ChEBI" id="CHEBI:78435"/>
        <dbReference type="EC" id="2.4.99.28"/>
    </reaction>
</comment>
<evidence type="ECO:0000256" key="1">
    <source>
        <dbReference type="ARBA" id="ARBA00004651"/>
    </source>
</evidence>
<evidence type="ECO:0000313" key="25">
    <source>
        <dbReference type="Proteomes" id="UP000195981"/>
    </source>
</evidence>
<evidence type="ECO:0000256" key="15">
    <source>
        <dbReference type="ARBA" id="ARBA00033270"/>
    </source>
</evidence>
<dbReference type="PANTHER" id="PTHR30474:SF2">
    <property type="entry name" value="PEPTIDOGLYCAN GLYCOSYLTRANSFERASE FTSW-RELATED"/>
    <property type="match status" value="1"/>
</dbReference>
<dbReference type="GO" id="GO:0008360">
    <property type="term" value="P:regulation of cell shape"/>
    <property type="evidence" value="ECO:0007669"/>
    <property type="project" value="UniProtKB-KW"/>
</dbReference>
<dbReference type="GO" id="GO:0008955">
    <property type="term" value="F:peptidoglycan glycosyltransferase activity"/>
    <property type="evidence" value="ECO:0007669"/>
    <property type="project" value="UniProtKB-EC"/>
</dbReference>
<comment type="similarity">
    <text evidence="16">Belongs to the SEDS family. FtsW subfamily.</text>
</comment>
<dbReference type="EC" id="2.4.99.28" evidence="19"/>
<name>A0A1X6X061_9MICO</name>
<keyword evidence="3" id="KW-1003">Cell membrane</keyword>
<dbReference type="GO" id="GO:0005886">
    <property type="term" value="C:plasma membrane"/>
    <property type="evidence" value="ECO:0007669"/>
    <property type="project" value="UniProtKB-SubCell"/>
</dbReference>
<evidence type="ECO:0000256" key="12">
    <source>
        <dbReference type="ARBA" id="ARBA00023306"/>
    </source>
</evidence>
<dbReference type="RefSeq" id="WP_087103912.1">
    <property type="nucleotide sequence ID" value="NZ_FWFG01000061.1"/>
</dbReference>
<feature type="region of interest" description="Disordered" evidence="22">
    <location>
        <begin position="427"/>
        <end position="538"/>
    </location>
</feature>
<comment type="subcellular location">
    <subcellularLocation>
        <location evidence="1">Cell membrane</location>
        <topology evidence="1">Multi-pass membrane protein</topology>
    </subcellularLocation>
</comment>
<comment type="pathway">
    <text evidence="2">Cell wall biogenesis; peptidoglycan biosynthesis.</text>
</comment>
<evidence type="ECO:0000256" key="9">
    <source>
        <dbReference type="ARBA" id="ARBA00022984"/>
    </source>
</evidence>
<evidence type="ECO:0000256" key="5">
    <source>
        <dbReference type="ARBA" id="ARBA00022676"/>
    </source>
</evidence>
<dbReference type="OrthoDB" id="9768187at2"/>
<dbReference type="EMBL" id="FWFG01000061">
    <property type="protein sequence ID" value="SLM91631.1"/>
    <property type="molecule type" value="Genomic_DNA"/>
</dbReference>
<dbReference type="Pfam" id="PF01098">
    <property type="entry name" value="FTSW_RODA_SPOVE"/>
    <property type="match status" value="1"/>
</dbReference>
<keyword evidence="25" id="KW-1185">Reference proteome</keyword>
<keyword evidence="8" id="KW-0133">Cell shape</keyword>
<dbReference type="AlphaFoldDB" id="A0A1X6X061"/>
<accession>A0A1X6X061</accession>
<feature type="transmembrane region" description="Helical" evidence="23">
    <location>
        <begin position="381"/>
        <end position="402"/>
    </location>
</feature>
<dbReference type="InterPro" id="IPR001182">
    <property type="entry name" value="FtsW/RodA"/>
</dbReference>
<feature type="transmembrane region" description="Helical" evidence="23">
    <location>
        <begin position="343"/>
        <end position="361"/>
    </location>
</feature>
<evidence type="ECO:0000256" key="10">
    <source>
        <dbReference type="ARBA" id="ARBA00022989"/>
    </source>
</evidence>
<sequence length="538" mass="56218">MTAEQTRRRPQRYRPERSTTVLRTSDENPLGDVGGRVREGIATWLRSPALDFYALLVIGGLLLGIGLVMVLSSSMIISLGRGESPYAGLISQGRFALIGLPLLVLAALLRPGFYRRMAWPLLLVGFALQMLVFTPLGFGAGGNRNWIRIGSMTLQPSELLKLALAVWIASIVAMKRPLMNQPKHLLFPIAPVIVIALGLVLYGHDLGTAMVMCMLIAGSLWVAGVPRRWFALAAAVGVVSVTGMVLTSANRMARITTWLHGECVGSSCYQADHGLMALAEGGWWGVGLGESRQKWGLLPAADNDYIFAVLGEEMGLFGTLGVLALFAALALVLLRMITRIDDLFVQVAVAGISAWLLGQAFTNMMVVTGLLPVLGVPLPFISAGGSALVTSMTALGVLLSFARHEPGAADAIRARVGRVRRGATVVPAPAGAQAAPRSARARRRSAAKAARAASRSSASGASSRGRTTTAGTRGSSPRRGAGTRGGTGARGGTSSRSGSTASRAGGGSRARAGGGSRTGAAQPASPAPSRTRRTRGTR</sequence>
<evidence type="ECO:0000256" key="18">
    <source>
        <dbReference type="ARBA" id="ARBA00041418"/>
    </source>
</evidence>
<feature type="compositionally biased region" description="Gly residues" evidence="22">
    <location>
        <begin position="504"/>
        <end position="517"/>
    </location>
</feature>
<gene>
    <name evidence="24" type="ORF">FM110_06870</name>
</gene>
<evidence type="ECO:0000256" key="17">
    <source>
        <dbReference type="ARBA" id="ARBA00041185"/>
    </source>
</evidence>
<reference evidence="24 25" key="1">
    <citation type="submission" date="2017-02" db="EMBL/GenBank/DDBJ databases">
        <authorList>
            <person name="Peterson S.W."/>
        </authorList>
    </citation>
    <scope>NUCLEOTIDE SEQUENCE [LARGE SCALE GENOMIC DNA]</scope>
    <source>
        <strain evidence="24 25">CIP104813</strain>
    </source>
</reference>
<evidence type="ECO:0000256" key="19">
    <source>
        <dbReference type="ARBA" id="ARBA00044770"/>
    </source>
</evidence>
<keyword evidence="12" id="KW-0131">Cell cycle</keyword>
<feature type="transmembrane region" description="Helical" evidence="23">
    <location>
        <begin position="314"/>
        <end position="334"/>
    </location>
</feature>
<keyword evidence="11 23" id="KW-0472">Membrane</keyword>
<evidence type="ECO:0000256" key="7">
    <source>
        <dbReference type="ARBA" id="ARBA00022692"/>
    </source>
</evidence>
<feature type="transmembrane region" description="Helical" evidence="23">
    <location>
        <begin position="52"/>
        <end position="77"/>
    </location>
</feature>
<evidence type="ECO:0000256" key="8">
    <source>
        <dbReference type="ARBA" id="ARBA00022960"/>
    </source>
</evidence>
<dbReference type="Proteomes" id="UP000195981">
    <property type="component" value="Unassembled WGS sequence"/>
</dbReference>
<feature type="region of interest" description="Disordered" evidence="22">
    <location>
        <begin position="1"/>
        <end position="30"/>
    </location>
</feature>
<evidence type="ECO:0000256" key="13">
    <source>
        <dbReference type="ARBA" id="ARBA00023316"/>
    </source>
</evidence>
<keyword evidence="13" id="KW-0961">Cell wall biogenesis/degradation</keyword>
<feature type="compositionally biased region" description="Low complexity" evidence="22">
    <location>
        <begin position="447"/>
        <end position="480"/>
    </location>
</feature>
<evidence type="ECO:0000256" key="22">
    <source>
        <dbReference type="SAM" id="MobiDB-lite"/>
    </source>
</evidence>
<evidence type="ECO:0000256" key="2">
    <source>
        <dbReference type="ARBA" id="ARBA00004752"/>
    </source>
</evidence>
<dbReference type="PANTHER" id="PTHR30474">
    <property type="entry name" value="CELL CYCLE PROTEIN"/>
    <property type="match status" value="1"/>
</dbReference>
<feature type="transmembrane region" description="Helical" evidence="23">
    <location>
        <begin position="208"/>
        <end position="224"/>
    </location>
</feature>
<feature type="compositionally biased region" description="Gly residues" evidence="22">
    <location>
        <begin position="482"/>
        <end position="491"/>
    </location>
</feature>
<feature type="transmembrane region" description="Helical" evidence="23">
    <location>
        <begin position="159"/>
        <end position="178"/>
    </location>
</feature>
<keyword evidence="5" id="KW-0328">Glycosyltransferase</keyword>